<name>A0A9E9C549_9CYAN</name>
<feature type="region of interest" description="Disordered" evidence="1">
    <location>
        <begin position="49"/>
        <end position="83"/>
    </location>
</feature>
<organism evidence="2 3">
    <name type="scientific">Thermocoleostomius sinensis A174</name>
    <dbReference type="NCBI Taxonomy" id="2016057"/>
    <lineage>
        <taxon>Bacteria</taxon>
        <taxon>Bacillati</taxon>
        <taxon>Cyanobacteriota</taxon>
        <taxon>Cyanophyceae</taxon>
        <taxon>Oculatellales</taxon>
        <taxon>Oculatellaceae</taxon>
        <taxon>Thermocoleostomius</taxon>
    </lineage>
</organism>
<dbReference type="EMBL" id="CP113797">
    <property type="protein sequence ID" value="WAL60736.1"/>
    <property type="molecule type" value="Genomic_DNA"/>
</dbReference>
<feature type="compositionally biased region" description="Acidic residues" evidence="1">
    <location>
        <begin position="50"/>
        <end position="61"/>
    </location>
</feature>
<accession>A0A9E9C549</accession>
<evidence type="ECO:0000313" key="3">
    <source>
        <dbReference type="Proteomes" id="UP001163152"/>
    </source>
</evidence>
<reference evidence="2" key="1">
    <citation type="submission" date="2022-12" db="EMBL/GenBank/DDBJ databases">
        <title>Polyphasic identification of a Novel Hot-Spring Cyanobacterium Ocullathermofonsia sinensis gen nov. sp. nov. and Genomic Insights on its Adaptations to the Thermal Habitat.</title>
        <authorList>
            <person name="Daroch M."/>
            <person name="Tang J."/>
            <person name="Jiang Y."/>
        </authorList>
    </citation>
    <scope>NUCLEOTIDE SEQUENCE</scope>
    <source>
        <strain evidence="2">PKUAC-SCTA174</strain>
    </source>
</reference>
<feature type="compositionally biased region" description="Basic and acidic residues" evidence="1">
    <location>
        <begin position="69"/>
        <end position="83"/>
    </location>
</feature>
<dbReference type="Proteomes" id="UP001163152">
    <property type="component" value="Chromosome"/>
</dbReference>
<dbReference type="AlphaFoldDB" id="A0A9E9C549"/>
<evidence type="ECO:0000313" key="2">
    <source>
        <dbReference type="EMBL" id="WAL60736.1"/>
    </source>
</evidence>
<evidence type="ECO:0000256" key="1">
    <source>
        <dbReference type="SAM" id="MobiDB-lite"/>
    </source>
</evidence>
<proteinExistence type="predicted"/>
<protein>
    <submittedName>
        <fullName evidence="2">Uncharacterized protein</fullName>
    </submittedName>
</protein>
<dbReference type="RefSeq" id="WP_268610696.1">
    <property type="nucleotide sequence ID" value="NZ_CP113797.1"/>
</dbReference>
<dbReference type="KEGG" id="tsin:OXH18_01690"/>
<gene>
    <name evidence="2" type="ORF">OXH18_01690</name>
</gene>
<keyword evidence="3" id="KW-1185">Reference proteome</keyword>
<sequence length="83" mass="9559">MSPRSAYFASSAERVKLPKPDMKNITVLTRNLPNNPILPWNHYDSPWLEAEGEVDTQEPEETNQATDQVEARDRVAKHDLERL</sequence>